<dbReference type="Proteomes" id="UP000197290">
    <property type="component" value="Unassembled WGS sequence"/>
</dbReference>
<keyword evidence="1" id="KW-0472">Membrane</keyword>
<gene>
    <name evidence="2" type="ORF">SPDO_28670</name>
</gene>
<keyword evidence="3" id="KW-1185">Reference proteome</keyword>
<name>A0A245ZE71_9SPHN</name>
<evidence type="ECO:0000256" key="1">
    <source>
        <dbReference type="SAM" id="Phobius"/>
    </source>
</evidence>
<evidence type="ECO:0000313" key="3">
    <source>
        <dbReference type="Proteomes" id="UP000197290"/>
    </source>
</evidence>
<feature type="transmembrane region" description="Helical" evidence="1">
    <location>
        <begin position="6"/>
        <end position="24"/>
    </location>
</feature>
<dbReference type="RefSeq" id="WP_088368193.1">
    <property type="nucleotide sequence ID" value="NZ_NBBI01000007.1"/>
</dbReference>
<accession>A0A245ZE71</accession>
<proteinExistence type="predicted"/>
<dbReference type="AlphaFoldDB" id="A0A245ZE71"/>
<feature type="transmembrane region" description="Helical" evidence="1">
    <location>
        <begin position="85"/>
        <end position="105"/>
    </location>
</feature>
<comment type="caution">
    <text evidence="2">The sequence shown here is derived from an EMBL/GenBank/DDBJ whole genome shotgun (WGS) entry which is preliminary data.</text>
</comment>
<dbReference type="EMBL" id="NBBI01000007">
    <property type="protein sequence ID" value="OWK28034.1"/>
    <property type="molecule type" value="Genomic_DNA"/>
</dbReference>
<keyword evidence="1" id="KW-0812">Transmembrane</keyword>
<keyword evidence="1" id="KW-1133">Transmembrane helix</keyword>
<evidence type="ECO:0000313" key="2">
    <source>
        <dbReference type="EMBL" id="OWK28034.1"/>
    </source>
</evidence>
<organism evidence="2 3">
    <name type="scientific">Sphingomonas dokdonensis</name>
    <dbReference type="NCBI Taxonomy" id="344880"/>
    <lineage>
        <taxon>Bacteria</taxon>
        <taxon>Pseudomonadati</taxon>
        <taxon>Pseudomonadota</taxon>
        <taxon>Alphaproteobacteria</taxon>
        <taxon>Sphingomonadales</taxon>
        <taxon>Sphingomonadaceae</taxon>
        <taxon>Sphingomonas</taxon>
    </lineage>
</organism>
<sequence>MNMLHIGAFAVVLIYGAIGFVLTVPRSPETLSKVLTQPLAVLYLALTFYQQGLSDAELIVVDADLAWKQRWPISQAIRADLDATLILQIAILGVLLILGALYCYARLHPRHENGDPAI</sequence>
<reference evidence="2 3" key="1">
    <citation type="submission" date="2017-03" db="EMBL/GenBank/DDBJ databases">
        <title>Genome sequence of Sphingomonas dokdonensis DSM 21029.</title>
        <authorList>
            <person name="Poehlein A."/>
            <person name="Wuebbeler J.H."/>
            <person name="Steinbuechel A."/>
            <person name="Daniel R."/>
        </authorList>
    </citation>
    <scope>NUCLEOTIDE SEQUENCE [LARGE SCALE GENOMIC DNA]</scope>
    <source>
        <strain evidence="2 3">DSM 21029</strain>
    </source>
</reference>
<protein>
    <submittedName>
        <fullName evidence="2">Uncharacterized protein</fullName>
    </submittedName>
</protein>